<protein>
    <submittedName>
        <fullName evidence="1">Uncharacterized protein</fullName>
    </submittedName>
</protein>
<evidence type="ECO:0000313" key="1">
    <source>
        <dbReference type="EMBL" id="KAF9642111.1"/>
    </source>
</evidence>
<reference evidence="1" key="2">
    <citation type="journal article" date="2020" name="Nat. Commun.">
        <title>Large-scale genome sequencing of mycorrhizal fungi provides insights into the early evolution of symbiotic traits.</title>
        <authorList>
            <person name="Miyauchi S."/>
            <person name="Kiss E."/>
            <person name="Kuo A."/>
            <person name="Drula E."/>
            <person name="Kohler A."/>
            <person name="Sanchez-Garcia M."/>
            <person name="Morin E."/>
            <person name="Andreopoulos B."/>
            <person name="Barry K.W."/>
            <person name="Bonito G."/>
            <person name="Buee M."/>
            <person name="Carver A."/>
            <person name="Chen C."/>
            <person name="Cichocki N."/>
            <person name="Clum A."/>
            <person name="Culley D."/>
            <person name="Crous P.W."/>
            <person name="Fauchery L."/>
            <person name="Girlanda M."/>
            <person name="Hayes R.D."/>
            <person name="Keri Z."/>
            <person name="LaButti K."/>
            <person name="Lipzen A."/>
            <person name="Lombard V."/>
            <person name="Magnuson J."/>
            <person name="Maillard F."/>
            <person name="Murat C."/>
            <person name="Nolan M."/>
            <person name="Ohm R.A."/>
            <person name="Pangilinan J."/>
            <person name="Pereira M.F."/>
            <person name="Perotto S."/>
            <person name="Peter M."/>
            <person name="Pfister S."/>
            <person name="Riley R."/>
            <person name="Sitrit Y."/>
            <person name="Stielow J.B."/>
            <person name="Szollosi G."/>
            <person name="Zifcakova L."/>
            <person name="Stursova M."/>
            <person name="Spatafora J.W."/>
            <person name="Tedersoo L."/>
            <person name="Vaario L.M."/>
            <person name="Yamada A."/>
            <person name="Yan M."/>
            <person name="Wang P."/>
            <person name="Xu J."/>
            <person name="Bruns T."/>
            <person name="Baldrian P."/>
            <person name="Vilgalys R."/>
            <person name="Dunand C."/>
            <person name="Henrissat B."/>
            <person name="Grigoriev I.V."/>
            <person name="Hibbett D."/>
            <person name="Nagy L.G."/>
            <person name="Martin F.M."/>
        </authorList>
    </citation>
    <scope>NUCLEOTIDE SEQUENCE</scope>
    <source>
        <strain evidence="1">P2</strain>
    </source>
</reference>
<comment type="caution">
    <text evidence="1">The sequence shown here is derived from an EMBL/GenBank/DDBJ whole genome shotgun (WGS) entry which is preliminary data.</text>
</comment>
<accession>A0ACB6YXF5</accession>
<dbReference type="Proteomes" id="UP000886501">
    <property type="component" value="Unassembled WGS sequence"/>
</dbReference>
<evidence type="ECO:0000313" key="2">
    <source>
        <dbReference type="Proteomes" id="UP000886501"/>
    </source>
</evidence>
<proteinExistence type="predicted"/>
<reference evidence="1" key="1">
    <citation type="submission" date="2019-10" db="EMBL/GenBank/DDBJ databases">
        <authorList>
            <consortium name="DOE Joint Genome Institute"/>
            <person name="Kuo A."/>
            <person name="Miyauchi S."/>
            <person name="Kiss E."/>
            <person name="Drula E."/>
            <person name="Kohler A."/>
            <person name="Sanchez-Garcia M."/>
            <person name="Andreopoulos B."/>
            <person name="Barry K.W."/>
            <person name="Bonito G."/>
            <person name="Buee M."/>
            <person name="Carver A."/>
            <person name="Chen C."/>
            <person name="Cichocki N."/>
            <person name="Clum A."/>
            <person name="Culley D."/>
            <person name="Crous P.W."/>
            <person name="Fauchery L."/>
            <person name="Girlanda M."/>
            <person name="Hayes R."/>
            <person name="Keri Z."/>
            <person name="Labutti K."/>
            <person name="Lipzen A."/>
            <person name="Lombard V."/>
            <person name="Magnuson J."/>
            <person name="Maillard F."/>
            <person name="Morin E."/>
            <person name="Murat C."/>
            <person name="Nolan M."/>
            <person name="Ohm R."/>
            <person name="Pangilinan J."/>
            <person name="Pereira M."/>
            <person name="Perotto S."/>
            <person name="Peter M."/>
            <person name="Riley R."/>
            <person name="Sitrit Y."/>
            <person name="Stielow B."/>
            <person name="Szollosi G."/>
            <person name="Zifcakova L."/>
            <person name="Stursova M."/>
            <person name="Spatafora J.W."/>
            <person name="Tedersoo L."/>
            <person name="Vaario L.-M."/>
            <person name="Yamada A."/>
            <person name="Yan M."/>
            <person name="Wang P."/>
            <person name="Xu J."/>
            <person name="Bruns T."/>
            <person name="Baldrian P."/>
            <person name="Vilgalys R."/>
            <person name="Henrissat B."/>
            <person name="Grigoriev I.V."/>
            <person name="Hibbett D."/>
            <person name="Nagy L.G."/>
            <person name="Martin F.M."/>
        </authorList>
    </citation>
    <scope>NUCLEOTIDE SEQUENCE</scope>
    <source>
        <strain evidence="1">P2</strain>
    </source>
</reference>
<name>A0ACB6YXF5_THEGA</name>
<sequence>MSQLSQDRVNALTNASTQVSPPSSTDVYRYHPIPLWSPKPSDIVSFYDVTAEMENRNVALLPSTNPVAASLPMERGSSLSRSTPYTVLRT</sequence>
<keyword evidence="2" id="KW-1185">Reference proteome</keyword>
<organism evidence="1 2">
    <name type="scientific">Thelephora ganbajun</name>
    <name type="common">Ganba fungus</name>
    <dbReference type="NCBI Taxonomy" id="370292"/>
    <lineage>
        <taxon>Eukaryota</taxon>
        <taxon>Fungi</taxon>
        <taxon>Dikarya</taxon>
        <taxon>Basidiomycota</taxon>
        <taxon>Agaricomycotina</taxon>
        <taxon>Agaricomycetes</taxon>
        <taxon>Thelephorales</taxon>
        <taxon>Thelephoraceae</taxon>
        <taxon>Thelephora</taxon>
    </lineage>
</organism>
<dbReference type="EMBL" id="MU118687">
    <property type="protein sequence ID" value="KAF9642111.1"/>
    <property type="molecule type" value="Genomic_DNA"/>
</dbReference>
<gene>
    <name evidence="1" type="ORF">BDM02DRAFT_3193902</name>
</gene>